<proteinExistence type="predicted"/>
<feature type="region of interest" description="Disordered" evidence="1">
    <location>
        <begin position="1"/>
        <end position="38"/>
    </location>
</feature>
<evidence type="ECO:0000313" key="2">
    <source>
        <dbReference type="EnsemblPlants" id="OGLUM07G13980.1"/>
    </source>
</evidence>
<keyword evidence="3" id="KW-1185">Reference proteome</keyword>
<dbReference type="Gramene" id="OGLUM07G13980.1">
    <property type="protein sequence ID" value="OGLUM07G13980.1"/>
    <property type="gene ID" value="OGLUM07G13980"/>
</dbReference>
<protein>
    <submittedName>
        <fullName evidence="2">Uncharacterized protein</fullName>
    </submittedName>
</protein>
<dbReference type="AlphaFoldDB" id="A0A0E0AJW3"/>
<dbReference type="Proteomes" id="UP000026961">
    <property type="component" value="Chromosome 7"/>
</dbReference>
<reference evidence="2" key="2">
    <citation type="submission" date="2018-05" db="EMBL/GenBank/DDBJ databases">
        <title>OgluRS3 (Oryza glumaepatula Reference Sequence Version 3).</title>
        <authorList>
            <person name="Zhang J."/>
            <person name="Kudrna D."/>
            <person name="Lee S."/>
            <person name="Talag J."/>
            <person name="Welchert J."/>
            <person name="Wing R.A."/>
        </authorList>
    </citation>
    <scope>NUCLEOTIDE SEQUENCE [LARGE SCALE GENOMIC DNA]</scope>
</reference>
<dbReference type="HOGENOM" id="CLU_2162360_0_0_1"/>
<accession>A0A0E0AJW3</accession>
<reference evidence="2" key="1">
    <citation type="submission" date="2015-04" db="UniProtKB">
        <authorList>
            <consortium name="EnsemblPlants"/>
        </authorList>
    </citation>
    <scope>IDENTIFICATION</scope>
</reference>
<organism evidence="2">
    <name type="scientific">Oryza glumipatula</name>
    <dbReference type="NCBI Taxonomy" id="40148"/>
    <lineage>
        <taxon>Eukaryota</taxon>
        <taxon>Viridiplantae</taxon>
        <taxon>Streptophyta</taxon>
        <taxon>Embryophyta</taxon>
        <taxon>Tracheophyta</taxon>
        <taxon>Spermatophyta</taxon>
        <taxon>Magnoliopsida</taxon>
        <taxon>Liliopsida</taxon>
        <taxon>Poales</taxon>
        <taxon>Poaceae</taxon>
        <taxon>BOP clade</taxon>
        <taxon>Oryzoideae</taxon>
        <taxon>Oryzeae</taxon>
        <taxon>Oryzinae</taxon>
        <taxon>Oryza</taxon>
    </lineage>
</organism>
<name>A0A0E0AJW3_9ORYZ</name>
<sequence length="111" mass="12318">MAVGGRMTAKPGVVTTDQERALPESRTTATDAPEAAGLEVTTDEPLAWKPKHLQITQSSYKEPGTAQELPHQLLHKSKAMDMFAQMLQVKWMRCYYWVMLLCDALGSSCCC</sequence>
<evidence type="ECO:0000313" key="3">
    <source>
        <dbReference type="Proteomes" id="UP000026961"/>
    </source>
</evidence>
<evidence type="ECO:0000256" key="1">
    <source>
        <dbReference type="SAM" id="MobiDB-lite"/>
    </source>
</evidence>
<dbReference type="EnsemblPlants" id="OGLUM07G13980.1">
    <property type="protein sequence ID" value="OGLUM07G13980.1"/>
    <property type="gene ID" value="OGLUM07G13980"/>
</dbReference>